<sequence>MYTTLPTAAGEHIDELQIIVANNDPPPIFGIHRALELPDTDRRVPGVTATHEAPDAETDQDGDSS</sequence>
<keyword evidence="3" id="KW-1185">Reference proteome</keyword>
<proteinExistence type="predicted"/>
<organism evidence="2 3">
    <name type="scientific">Streptomyces asiaticus subsp. ignotus</name>
    <dbReference type="NCBI Taxonomy" id="3098222"/>
    <lineage>
        <taxon>Bacteria</taxon>
        <taxon>Bacillati</taxon>
        <taxon>Actinomycetota</taxon>
        <taxon>Actinomycetes</taxon>
        <taxon>Kitasatosporales</taxon>
        <taxon>Streptomycetaceae</taxon>
        <taxon>Streptomyces</taxon>
        <taxon>Streptomyces violaceusniger group</taxon>
    </lineage>
</organism>
<name>A0ABU7Q9P1_9ACTN</name>
<evidence type="ECO:0000313" key="2">
    <source>
        <dbReference type="EMBL" id="MEE4597985.1"/>
    </source>
</evidence>
<comment type="caution">
    <text evidence="2">The sequence shown here is derived from an EMBL/GenBank/DDBJ whole genome shotgun (WGS) entry which is preliminary data.</text>
</comment>
<dbReference type="EMBL" id="JAZBJO010000042">
    <property type="protein sequence ID" value="MEE4597985.1"/>
    <property type="molecule type" value="Genomic_DNA"/>
</dbReference>
<protein>
    <submittedName>
        <fullName evidence="2">Uncharacterized protein</fullName>
    </submittedName>
</protein>
<feature type="compositionally biased region" description="Acidic residues" evidence="1">
    <location>
        <begin position="55"/>
        <end position="65"/>
    </location>
</feature>
<gene>
    <name evidence="2" type="ORF">V2J94_40000</name>
</gene>
<evidence type="ECO:0000256" key="1">
    <source>
        <dbReference type="SAM" id="MobiDB-lite"/>
    </source>
</evidence>
<accession>A0ABU7Q9P1</accession>
<evidence type="ECO:0000313" key="3">
    <source>
        <dbReference type="Proteomes" id="UP001354709"/>
    </source>
</evidence>
<feature type="region of interest" description="Disordered" evidence="1">
    <location>
        <begin position="39"/>
        <end position="65"/>
    </location>
</feature>
<dbReference type="Proteomes" id="UP001354709">
    <property type="component" value="Unassembled WGS sequence"/>
</dbReference>
<dbReference type="RefSeq" id="WP_330814951.1">
    <property type="nucleotide sequence ID" value="NZ_JAZBJO010000042.1"/>
</dbReference>
<reference evidence="2 3" key="1">
    <citation type="submission" date="2023-11" db="EMBL/GenBank/DDBJ databases">
        <title>30 novel species of actinomycetes from the DSMZ collection.</title>
        <authorList>
            <person name="Nouioui I."/>
        </authorList>
    </citation>
    <scope>NUCLEOTIDE SEQUENCE [LARGE SCALE GENOMIC DNA]</scope>
    <source>
        <strain evidence="2 3">DSM 41524</strain>
    </source>
</reference>